<feature type="transmembrane region" description="Helical" evidence="1">
    <location>
        <begin position="40"/>
        <end position="61"/>
    </location>
</feature>
<feature type="transmembrane region" description="Helical" evidence="1">
    <location>
        <begin position="424"/>
        <end position="442"/>
    </location>
</feature>
<dbReference type="AlphaFoldDB" id="A0A1I2U7L1"/>
<keyword evidence="1" id="KW-0472">Membrane</keyword>
<proteinExistence type="predicted"/>
<feature type="transmembrane region" description="Helical" evidence="1">
    <location>
        <begin position="326"/>
        <end position="346"/>
    </location>
</feature>
<organism evidence="2 3">
    <name type="scientific">Halopelagius inordinatus</name>
    <dbReference type="NCBI Taxonomy" id="553467"/>
    <lineage>
        <taxon>Archaea</taxon>
        <taxon>Methanobacteriati</taxon>
        <taxon>Methanobacteriota</taxon>
        <taxon>Stenosarchaea group</taxon>
        <taxon>Halobacteria</taxon>
        <taxon>Halobacteriales</taxon>
        <taxon>Haloferacaceae</taxon>
    </lineage>
</organism>
<feature type="transmembrane region" description="Helical" evidence="1">
    <location>
        <begin position="128"/>
        <end position="150"/>
    </location>
</feature>
<dbReference type="Proteomes" id="UP000198876">
    <property type="component" value="Unassembled WGS sequence"/>
</dbReference>
<feature type="transmembrane region" description="Helical" evidence="1">
    <location>
        <begin position="202"/>
        <end position="223"/>
    </location>
</feature>
<name>A0A1I2U7L1_9EURY</name>
<evidence type="ECO:0008006" key="4">
    <source>
        <dbReference type="Google" id="ProtNLM"/>
    </source>
</evidence>
<feature type="transmembrane region" description="Helical" evidence="1">
    <location>
        <begin position="73"/>
        <end position="93"/>
    </location>
</feature>
<feature type="transmembrane region" description="Helical" evidence="1">
    <location>
        <begin position="255"/>
        <end position="275"/>
    </location>
</feature>
<keyword evidence="1" id="KW-0812">Transmembrane</keyword>
<protein>
    <recommendedName>
        <fullName evidence="4">Dolichyl-phosphate-mannose-protein mannosyltransferase</fullName>
    </recommendedName>
</protein>
<feature type="transmembrane region" description="Helical" evidence="1">
    <location>
        <begin position="486"/>
        <end position="508"/>
    </location>
</feature>
<feature type="transmembrane region" description="Helical" evidence="1">
    <location>
        <begin position="454"/>
        <end position="474"/>
    </location>
</feature>
<sequence>MLPKATRDTALRVALLATHVVVVAGLWLTLRIGRPRFVGLGLYVLVAVLFVDILLLLLVRASDEPTSASLTRVLDPRVPAIVLLASIAILALLGPGAEFYLGISVVFVVVLLRSVVLERDRFLSGVDLALLLGASVSVLCSQVFTVAYYVSTADTVNHTSTAIVLRDAGFLGSIEGTRYFAFAAFHVLSSVGMAFTGLEPRLLTGALVIAMFQIVLLSAYLFFRYLTSSRSFAVVGAVLMAINIAYIHYGSVAHYQSMSFTFFCLFLFLLFRGSWSGRDLLVTVPLLVAWILTHHVSILMAIILTAMPVAYLSIRARHDPEMAYRSNTMLLFATLCLMFGVYWAVVTTKFSEILVWVFFSSASADGIPAVSYIAQSYASVPELLERSLPFFVDSLHYAFLMAVGGVGAWVLLRSRQLSDPRWKVVVLGAVPATLLYFPNPAWVPLEGLAEFNRWRLMVLPFVVLLPAVGIRHVIKSGRTGSLRTAAVVGFALVLVFTTVASGLTHPGLTDLAGIQKGPQEYLSGEEMATTEFVYGHMAEQQRATSRSDMYVYLRQYTWALDKGFDESQFDRLEASHRSKRILSGSDLTVMSVDAFRKQGIKVDVTEIQSGLYSGDVKVTETVSADDYRWNRHAGDVVYSNGDVVVQRSSSGSKNSSVA</sequence>
<dbReference type="OrthoDB" id="382419at2157"/>
<evidence type="ECO:0000313" key="2">
    <source>
        <dbReference type="EMBL" id="SFG73110.1"/>
    </source>
</evidence>
<keyword evidence="3" id="KW-1185">Reference proteome</keyword>
<feature type="transmembrane region" description="Helical" evidence="1">
    <location>
        <begin position="353"/>
        <end position="374"/>
    </location>
</feature>
<dbReference type="STRING" id="553467.SAMN04488063_2814"/>
<evidence type="ECO:0000313" key="3">
    <source>
        <dbReference type="Proteomes" id="UP000198876"/>
    </source>
</evidence>
<feature type="transmembrane region" description="Helical" evidence="1">
    <location>
        <begin position="230"/>
        <end position="249"/>
    </location>
</feature>
<accession>A0A1I2U7L1</accession>
<keyword evidence="1" id="KW-1133">Transmembrane helix</keyword>
<gene>
    <name evidence="2" type="ORF">SAMN04488063_2814</name>
</gene>
<reference evidence="3" key="1">
    <citation type="submission" date="2016-10" db="EMBL/GenBank/DDBJ databases">
        <authorList>
            <person name="Varghese N."/>
            <person name="Submissions S."/>
        </authorList>
    </citation>
    <scope>NUCLEOTIDE SEQUENCE [LARGE SCALE GENOMIC DNA]</scope>
    <source>
        <strain evidence="3">CGMCC 1.7739</strain>
    </source>
</reference>
<feature type="transmembrane region" description="Helical" evidence="1">
    <location>
        <begin position="287"/>
        <end position="314"/>
    </location>
</feature>
<dbReference type="EMBL" id="FOOQ01000003">
    <property type="protein sequence ID" value="SFG73110.1"/>
    <property type="molecule type" value="Genomic_DNA"/>
</dbReference>
<evidence type="ECO:0000256" key="1">
    <source>
        <dbReference type="SAM" id="Phobius"/>
    </source>
</evidence>
<feature type="transmembrane region" description="Helical" evidence="1">
    <location>
        <begin position="9"/>
        <end position="28"/>
    </location>
</feature>
<dbReference type="RefSeq" id="WP_092893198.1">
    <property type="nucleotide sequence ID" value="NZ_FOOQ01000003.1"/>
</dbReference>
<feature type="transmembrane region" description="Helical" evidence="1">
    <location>
        <begin position="394"/>
        <end position="412"/>
    </location>
</feature>